<dbReference type="GO" id="GO:0006508">
    <property type="term" value="P:proteolysis"/>
    <property type="evidence" value="ECO:0007669"/>
    <property type="project" value="UniProtKB-KW"/>
</dbReference>
<dbReference type="PROSITE" id="PS00143">
    <property type="entry name" value="INSULINASE"/>
    <property type="match status" value="1"/>
</dbReference>
<keyword evidence="5" id="KW-0378">Hydrolase</keyword>
<dbReference type="InterPro" id="IPR011249">
    <property type="entry name" value="Metalloenz_LuxS/M16"/>
</dbReference>
<evidence type="ECO:0000259" key="4">
    <source>
        <dbReference type="Pfam" id="PF05193"/>
    </source>
</evidence>
<dbReference type="Gene3D" id="3.30.830.10">
    <property type="entry name" value="Metalloenzyme, LuxS/M16 peptidase-like"/>
    <property type="match status" value="2"/>
</dbReference>
<organism evidence="5 6">
    <name type="scientific">Synechococcus sp. (strain ATCC 27144 / PCC 6301 / SAUG 1402/1)</name>
    <name type="common">Anacystis nidulans</name>
    <dbReference type="NCBI Taxonomy" id="269084"/>
    <lineage>
        <taxon>Bacteria</taxon>
        <taxon>Bacillati</taxon>
        <taxon>Cyanobacteriota</taxon>
        <taxon>Cyanophyceae</taxon>
        <taxon>Synechococcales</taxon>
        <taxon>Synechococcaceae</taxon>
        <taxon>Synechococcus</taxon>
    </lineage>
</organism>
<dbReference type="SUPFAM" id="SSF63411">
    <property type="entry name" value="LuxS/MPP-like metallohydrolase"/>
    <property type="match status" value="2"/>
</dbReference>
<dbReference type="InterPro" id="IPR011765">
    <property type="entry name" value="Pept_M16_N"/>
</dbReference>
<dbReference type="GO" id="GO:0046872">
    <property type="term" value="F:metal ion binding"/>
    <property type="evidence" value="ECO:0007669"/>
    <property type="project" value="InterPro"/>
</dbReference>
<dbReference type="KEGG" id="syc:syc2110_d"/>
<evidence type="ECO:0000256" key="2">
    <source>
        <dbReference type="RuleBase" id="RU004447"/>
    </source>
</evidence>
<dbReference type="EMBL" id="AP008231">
    <property type="protein sequence ID" value="BAD80300.1"/>
    <property type="molecule type" value="Genomic_DNA"/>
</dbReference>
<dbReference type="eggNOG" id="COG0612">
    <property type="taxonomic scope" value="Bacteria"/>
</dbReference>
<feature type="domain" description="Peptidase M16 N-terminal" evidence="3">
    <location>
        <begin position="43"/>
        <end position="185"/>
    </location>
</feature>
<gene>
    <name evidence="5" type="primary">pqqL</name>
    <name evidence="5" type="ordered locus">syc2110_d</name>
</gene>
<proteinExistence type="inferred from homology"/>
<evidence type="ECO:0000313" key="6">
    <source>
        <dbReference type="Proteomes" id="UP000001175"/>
    </source>
</evidence>
<dbReference type="PANTHER" id="PTHR11851">
    <property type="entry name" value="METALLOPROTEASE"/>
    <property type="match status" value="1"/>
</dbReference>
<accession>A0A0H3K891</accession>
<keyword evidence="5" id="KW-0645">Protease</keyword>
<dbReference type="InterPro" id="IPR007863">
    <property type="entry name" value="Peptidase_M16_C"/>
</dbReference>
<dbReference type="InterPro" id="IPR050361">
    <property type="entry name" value="MPP/UQCRC_Complex"/>
</dbReference>
<name>A0A0H3K891_SYNP6</name>
<protein>
    <submittedName>
        <fullName evidence="5">Processing protease</fullName>
    </submittedName>
</protein>
<sequence>MSLWGNRVDCYEVARSMVAALAAPRLNAPHWQQLENGLIIIAERLPVPAVTFDLWVKVGSAVEPDAVNGVAHFLEHMVFKGSQRLKAGEFEQQVEARGAIANAATSQDYTHFYFTCAPSDFTDLVSLQTDVVLNPLLAEAEFERERRVVLKEIRRAADNPRRRAYYRMIEAAFERLPYRRPVLGPYDTIAQLPLTDLQAFHRQWYGPNQLVAVVVGDLPEAEMIDAVRAAVADHPPVTAQRSPLLPEPAFSQPQQQIYHDADLHQARLYLTWRVPGLSQLSRTYALDAIASILASGRTSRLVAQLREQQGLVSNIVASNSTYRDQGLFAITARLPVAHLDTVRSQVLAELQSLQTEPVTPAELERIRRQVVNRFIFGNERPSDRASLYGYYATLLGSLEPAFNYVDEIHALSVDDLQAAVQTYLAPEACSTIQILPGEHG</sequence>
<dbReference type="AlphaFoldDB" id="A0A0H3K891"/>
<dbReference type="GO" id="GO:0004222">
    <property type="term" value="F:metalloendopeptidase activity"/>
    <property type="evidence" value="ECO:0007669"/>
    <property type="project" value="InterPro"/>
</dbReference>
<dbReference type="PANTHER" id="PTHR11851:SF49">
    <property type="entry name" value="MITOCHONDRIAL-PROCESSING PEPTIDASE SUBUNIT ALPHA"/>
    <property type="match status" value="1"/>
</dbReference>
<comment type="similarity">
    <text evidence="1 2">Belongs to the peptidase M16 family.</text>
</comment>
<evidence type="ECO:0000259" key="3">
    <source>
        <dbReference type="Pfam" id="PF00675"/>
    </source>
</evidence>
<evidence type="ECO:0000256" key="1">
    <source>
        <dbReference type="ARBA" id="ARBA00007261"/>
    </source>
</evidence>
<dbReference type="Pfam" id="PF00675">
    <property type="entry name" value="Peptidase_M16"/>
    <property type="match status" value="1"/>
</dbReference>
<evidence type="ECO:0000313" key="5">
    <source>
        <dbReference type="EMBL" id="BAD80300.1"/>
    </source>
</evidence>
<dbReference type="Proteomes" id="UP000001175">
    <property type="component" value="Chromosome"/>
</dbReference>
<dbReference type="Pfam" id="PF05193">
    <property type="entry name" value="Peptidase_M16_C"/>
    <property type="match status" value="1"/>
</dbReference>
<reference evidence="5 6" key="1">
    <citation type="journal article" date="2007" name="Photosyn. Res.">
        <title>Complete nucleotide sequence of the freshwater unicellular cyanobacterium Synechococcus elongatus PCC 6301 chromosome: gene content and organization.</title>
        <authorList>
            <person name="Sugita C."/>
            <person name="Ogata K."/>
            <person name="Shikata M."/>
            <person name="Jikuya H."/>
            <person name="Takano J."/>
            <person name="Furumichi M."/>
            <person name="Kanehisa M."/>
            <person name="Omata T."/>
            <person name="Sugiura M."/>
            <person name="Sugita M."/>
        </authorList>
    </citation>
    <scope>NUCLEOTIDE SEQUENCE [LARGE SCALE GENOMIC DNA]</scope>
    <source>
        <strain evidence="6">ATCC 27144 / PCC 6301 / SAUG 1402/1</strain>
    </source>
</reference>
<feature type="domain" description="Peptidase M16 C-terminal" evidence="4">
    <location>
        <begin position="194"/>
        <end position="369"/>
    </location>
</feature>
<dbReference type="InterPro" id="IPR001431">
    <property type="entry name" value="Pept_M16_Zn_BS"/>
</dbReference>